<dbReference type="AlphaFoldDB" id="B0VHP5"/>
<proteinExistence type="predicted"/>
<dbReference type="CDD" id="cd00739">
    <property type="entry name" value="DHPS"/>
    <property type="match status" value="1"/>
</dbReference>
<evidence type="ECO:0000256" key="7">
    <source>
        <dbReference type="ARBA" id="ARBA00022842"/>
    </source>
</evidence>
<evidence type="ECO:0000256" key="2">
    <source>
        <dbReference type="ARBA" id="ARBA00001946"/>
    </source>
</evidence>
<dbReference type="Proteomes" id="UP000002019">
    <property type="component" value="Chromosome"/>
</dbReference>
<dbReference type="GO" id="GO:0046656">
    <property type="term" value="P:folic acid biosynthetic process"/>
    <property type="evidence" value="ECO:0007669"/>
    <property type="project" value="UniProtKB-KW"/>
</dbReference>
<dbReference type="EMBL" id="CU466930">
    <property type="protein sequence ID" value="CAO80860.1"/>
    <property type="molecule type" value="Genomic_DNA"/>
</dbReference>
<dbReference type="STRING" id="459349.CLOAM0988"/>
<keyword evidence="6" id="KW-0479">Metal-binding</keyword>
<evidence type="ECO:0000259" key="9">
    <source>
        <dbReference type="PROSITE" id="PS50972"/>
    </source>
</evidence>
<dbReference type="HOGENOM" id="CLU_008023_0_2_0"/>
<dbReference type="Gene3D" id="3.20.20.20">
    <property type="entry name" value="Dihydropteroate synthase-like"/>
    <property type="match status" value="1"/>
</dbReference>
<dbReference type="InterPro" id="IPR006390">
    <property type="entry name" value="DHP_synth_dom"/>
</dbReference>
<dbReference type="NCBIfam" id="TIGR01496">
    <property type="entry name" value="DHPS"/>
    <property type="match status" value="1"/>
</dbReference>
<evidence type="ECO:0000256" key="1">
    <source>
        <dbReference type="ARBA" id="ARBA00000012"/>
    </source>
</evidence>
<evidence type="ECO:0000256" key="4">
    <source>
        <dbReference type="ARBA" id="ARBA00012458"/>
    </source>
</evidence>
<evidence type="ECO:0000256" key="8">
    <source>
        <dbReference type="ARBA" id="ARBA00022909"/>
    </source>
</evidence>
<sequence>MGILNVTEDSFSDGAQFLDRELAIKHTEVMIAEGAEIIDIGAESTRPGSLPVPAEIQEQRIIPILSSLKEKYPKVTFSVDTQEATVAEKAIELGASIINDISALRTDPALAELLSTNPEVKIILMHMQGTPHTMQINPVYQDVLVEIKDFFQERIDFCLAKGILRENIMLDPGIGFGKNLEHNLTILGNLRTFKEFGLPLVVGASRKSFIDKISPSSPAQRIGGCLAAAFVSACEEIDILRVHDVLLHRQFFEVLTAIAKAQRD</sequence>
<dbReference type="Pfam" id="PF00809">
    <property type="entry name" value="Pterin_bind"/>
    <property type="match status" value="1"/>
</dbReference>
<dbReference type="GO" id="GO:0004156">
    <property type="term" value="F:dihydropteroate synthase activity"/>
    <property type="evidence" value="ECO:0007669"/>
    <property type="project" value="UniProtKB-EC"/>
</dbReference>
<evidence type="ECO:0000313" key="10">
    <source>
        <dbReference type="EMBL" id="CAO80860.1"/>
    </source>
</evidence>
<dbReference type="GO" id="GO:0046654">
    <property type="term" value="P:tetrahydrofolate biosynthetic process"/>
    <property type="evidence" value="ECO:0007669"/>
    <property type="project" value="TreeGrafter"/>
</dbReference>
<dbReference type="PANTHER" id="PTHR20941">
    <property type="entry name" value="FOLATE SYNTHESIS PROTEINS"/>
    <property type="match status" value="1"/>
</dbReference>
<comment type="cofactor">
    <cofactor evidence="2">
        <name>Mg(2+)</name>
        <dbReference type="ChEBI" id="CHEBI:18420"/>
    </cofactor>
</comment>
<reference evidence="10 11" key="1">
    <citation type="journal article" date="2008" name="J. Bacteriol.">
        <title>'Candidatus Cloacamonas acidaminovorans': genome sequence reconstruction provides a first glimpse of a new bacterial division.</title>
        <authorList>
            <person name="Pelletier E."/>
            <person name="Kreimeyer A."/>
            <person name="Bocs S."/>
            <person name="Rouy Z."/>
            <person name="Gyapay G."/>
            <person name="Chouari R."/>
            <person name="Riviere D."/>
            <person name="Ganesan A."/>
            <person name="Daegelen P."/>
            <person name="Sghir A."/>
            <person name="Cohen G.N."/>
            <person name="Medigue C."/>
            <person name="Weissenbach J."/>
            <person name="Le Paslier D."/>
        </authorList>
    </citation>
    <scope>NUCLEOTIDE SEQUENCE [LARGE SCALE GENOMIC DNA]</scope>
    <source>
        <strain evidence="11">Evry</strain>
    </source>
</reference>
<dbReference type="InterPro" id="IPR011005">
    <property type="entry name" value="Dihydropteroate_synth-like_sf"/>
</dbReference>
<comment type="catalytic activity">
    <reaction evidence="1">
        <text>(7,8-dihydropterin-6-yl)methyl diphosphate + 4-aminobenzoate = 7,8-dihydropteroate + diphosphate</text>
        <dbReference type="Rhea" id="RHEA:19949"/>
        <dbReference type="ChEBI" id="CHEBI:17836"/>
        <dbReference type="ChEBI" id="CHEBI:17839"/>
        <dbReference type="ChEBI" id="CHEBI:33019"/>
        <dbReference type="ChEBI" id="CHEBI:72950"/>
        <dbReference type="EC" id="2.5.1.15"/>
    </reaction>
</comment>
<dbReference type="PROSITE" id="PS50972">
    <property type="entry name" value="PTERIN_BINDING"/>
    <property type="match status" value="1"/>
</dbReference>
<organism evidence="10 11">
    <name type="scientific">Cloacimonas acidaminovorans (strain Evry)</name>
    <dbReference type="NCBI Taxonomy" id="459349"/>
    <lineage>
        <taxon>Bacteria</taxon>
        <taxon>Pseudomonadati</taxon>
        <taxon>Candidatus Cloacimonadota</taxon>
        <taxon>Candidatus Cloacimonadia</taxon>
        <taxon>Candidatus Cloacimonadales</taxon>
        <taxon>Candidatus Cloacimonadaceae</taxon>
        <taxon>Candidatus Cloacimonas</taxon>
    </lineage>
</organism>
<dbReference type="PROSITE" id="PS00793">
    <property type="entry name" value="DHPS_2"/>
    <property type="match status" value="1"/>
</dbReference>
<gene>
    <name evidence="10" type="primary">folP</name>
    <name evidence="10" type="ordered locus">CLOAM0988</name>
</gene>
<dbReference type="eggNOG" id="COG0294">
    <property type="taxonomic scope" value="Bacteria"/>
</dbReference>
<keyword evidence="8" id="KW-0289">Folate biosynthesis</keyword>
<keyword evidence="11" id="KW-1185">Reference proteome</keyword>
<dbReference type="GO" id="GO:0046872">
    <property type="term" value="F:metal ion binding"/>
    <property type="evidence" value="ECO:0007669"/>
    <property type="project" value="UniProtKB-KW"/>
</dbReference>
<evidence type="ECO:0000256" key="5">
    <source>
        <dbReference type="ARBA" id="ARBA00022679"/>
    </source>
</evidence>
<feature type="domain" description="Pterin-binding" evidence="9">
    <location>
        <begin position="1"/>
        <end position="253"/>
    </location>
</feature>
<dbReference type="InterPro" id="IPR000489">
    <property type="entry name" value="Pterin-binding_dom"/>
</dbReference>
<keyword evidence="5 10" id="KW-0808">Transferase</keyword>
<dbReference type="EC" id="2.5.1.15" evidence="4"/>
<protein>
    <recommendedName>
        <fullName evidence="4">dihydropteroate synthase</fullName>
        <ecNumber evidence="4">2.5.1.15</ecNumber>
    </recommendedName>
</protein>
<dbReference type="InterPro" id="IPR045031">
    <property type="entry name" value="DHP_synth-like"/>
</dbReference>
<evidence type="ECO:0000256" key="3">
    <source>
        <dbReference type="ARBA" id="ARBA00004763"/>
    </source>
</evidence>
<keyword evidence="7" id="KW-0460">Magnesium</keyword>
<name>B0VHP5_CLOAI</name>
<comment type="pathway">
    <text evidence="3">Cofactor biosynthesis; tetrahydrofolate biosynthesis; 7,8-dihydrofolate from 2-amino-4-hydroxy-6-hydroxymethyl-7,8-dihydropteridine diphosphate and 4-aminobenzoate: step 1/2.</text>
</comment>
<dbReference type="PANTHER" id="PTHR20941:SF1">
    <property type="entry name" value="FOLIC ACID SYNTHESIS PROTEIN FOL1"/>
    <property type="match status" value="1"/>
</dbReference>
<dbReference type="SUPFAM" id="SSF51717">
    <property type="entry name" value="Dihydropteroate synthetase-like"/>
    <property type="match status" value="1"/>
</dbReference>
<dbReference type="GO" id="GO:0005829">
    <property type="term" value="C:cytosol"/>
    <property type="evidence" value="ECO:0007669"/>
    <property type="project" value="TreeGrafter"/>
</dbReference>
<evidence type="ECO:0000256" key="6">
    <source>
        <dbReference type="ARBA" id="ARBA00022723"/>
    </source>
</evidence>
<evidence type="ECO:0000313" key="11">
    <source>
        <dbReference type="Proteomes" id="UP000002019"/>
    </source>
</evidence>
<dbReference type="KEGG" id="caci:CLOAM0988"/>
<accession>B0VHP5</accession>